<feature type="transmembrane region" description="Helical" evidence="7">
    <location>
        <begin position="107"/>
        <end position="129"/>
    </location>
</feature>
<feature type="transmembrane region" description="Helical" evidence="7">
    <location>
        <begin position="141"/>
        <end position="161"/>
    </location>
</feature>
<dbReference type="Gene3D" id="1.20.1250.20">
    <property type="entry name" value="MFS general substrate transporter like domains"/>
    <property type="match status" value="1"/>
</dbReference>
<accession>A0ABV7GJQ0</accession>
<keyword evidence="9" id="KW-1185">Reference proteome</keyword>
<evidence type="ECO:0000256" key="4">
    <source>
        <dbReference type="ARBA" id="ARBA00022692"/>
    </source>
</evidence>
<feature type="transmembrane region" description="Helical" evidence="7">
    <location>
        <begin position="334"/>
        <end position="356"/>
    </location>
</feature>
<feature type="transmembrane region" description="Helical" evidence="7">
    <location>
        <begin position="210"/>
        <end position="230"/>
    </location>
</feature>
<evidence type="ECO:0000256" key="5">
    <source>
        <dbReference type="ARBA" id="ARBA00022989"/>
    </source>
</evidence>
<reference evidence="9" key="1">
    <citation type="journal article" date="2019" name="Int. J. Syst. Evol. Microbiol.">
        <title>The Global Catalogue of Microorganisms (GCM) 10K type strain sequencing project: providing services to taxonomists for standard genome sequencing and annotation.</title>
        <authorList>
            <consortium name="The Broad Institute Genomics Platform"/>
            <consortium name="The Broad Institute Genome Sequencing Center for Infectious Disease"/>
            <person name="Wu L."/>
            <person name="Ma J."/>
        </authorList>
    </citation>
    <scope>NUCLEOTIDE SEQUENCE [LARGE SCALE GENOMIC DNA]</scope>
    <source>
        <strain evidence="9">KCTC 52277</strain>
    </source>
</reference>
<feature type="transmembrane region" description="Helical" evidence="7">
    <location>
        <begin position="300"/>
        <end position="327"/>
    </location>
</feature>
<feature type="transmembrane region" description="Helical" evidence="7">
    <location>
        <begin position="12"/>
        <end position="35"/>
    </location>
</feature>
<evidence type="ECO:0000256" key="3">
    <source>
        <dbReference type="ARBA" id="ARBA00022475"/>
    </source>
</evidence>
<dbReference type="SUPFAM" id="SSF103473">
    <property type="entry name" value="MFS general substrate transporter"/>
    <property type="match status" value="1"/>
</dbReference>
<gene>
    <name evidence="8" type="ORF">ACFOE0_20405</name>
</gene>
<feature type="transmembrane region" description="Helical" evidence="7">
    <location>
        <begin position="55"/>
        <end position="76"/>
    </location>
</feature>
<dbReference type="RefSeq" id="WP_248934410.1">
    <property type="nucleotide sequence ID" value="NZ_JAKILF010000001.1"/>
</dbReference>
<feature type="transmembrane region" description="Helical" evidence="7">
    <location>
        <begin position="275"/>
        <end position="294"/>
    </location>
</feature>
<feature type="transmembrane region" description="Helical" evidence="7">
    <location>
        <begin position="83"/>
        <end position="101"/>
    </location>
</feature>
<keyword evidence="4 7" id="KW-0812">Transmembrane</keyword>
<protein>
    <submittedName>
        <fullName evidence="8">MFS transporter</fullName>
    </submittedName>
</protein>
<evidence type="ECO:0000256" key="2">
    <source>
        <dbReference type="ARBA" id="ARBA00022448"/>
    </source>
</evidence>
<evidence type="ECO:0000256" key="6">
    <source>
        <dbReference type="ARBA" id="ARBA00023136"/>
    </source>
</evidence>
<dbReference type="PANTHER" id="PTHR23517:SF3">
    <property type="entry name" value="INTEGRAL MEMBRANE TRANSPORT PROTEIN"/>
    <property type="match status" value="1"/>
</dbReference>
<feature type="transmembrane region" description="Helical" evidence="7">
    <location>
        <begin position="167"/>
        <end position="189"/>
    </location>
</feature>
<dbReference type="EMBL" id="JBHRTD010000018">
    <property type="protein sequence ID" value="MFC3140526.1"/>
    <property type="molecule type" value="Genomic_DNA"/>
</dbReference>
<evidence type="ECO:0000256" key="7">
    <source>
        <dbReference type="SAM" id="Phobius"/>
    </source>
</evidence>
<keyword evidence="2" id="KW-0813">Transport</keyword>
<keyword evidence="6 7" id="KW-0472">Membrane</keyword>
<dbReference type="InterPro" id="IPR036259">
    <property type="entry name" value="MFS_trans_sf"/>
</dbReference>
<dbReference type="InterPro" id="IPR050171">
    <property type="entry name" value="MFS_Transporters"/>
</dbReference>
<dbReference type="PANTHER" id="PTHR23517">
    <property type="entry name" value="RESISTANCE PROTEIN MDTM, PUTATIVE-RELATED-RELATED"/>
    <property type="match status" value="1"/>
</dbReference>
<evidence type="ECO:0000313" key="9">
    <source>
        <dbReference type="Proteomes" id="UP001595621"/>
    </source>
</evidence>
<organism evidence="8 9">
    <name type="scientific">Shewanella submarina</name>
    <dbReference type="NCBI Taxonomy" id="2016376"/>
    <lineage>
        <taxon>Bacteria</taxon>
        <taxon>Pseudomonadati</taxon>
        <taxon>Pseudomonadota</taxon>
        <taxon>Gammaproteobacteria</taxon>
        <taxon>Alteromonadales</taxon>
        <taxon>Shewanellaceae</taxon>
        <taxon>Shewanella</taxon>
    </lineage>
</organism>
<proteinExistence type="predicted"/>
<comment type="caution">
    <text evidence="8">The sequence shown here is derived from an EMBL/GenBank/DDBJ whole genome shotgun (WGS) entry which is preliminary data.</text>
</comment>
<dbReference type="InterPro" id="IPR011701">
    <property type="entry name" value="MFS"/>
</dbReference>
<sequence length="357" mass="38760">MEVSHSNYLHNFSFLAFARFFESMGYYAMRAVLVLYLTDVENGAGVDQENAFELYATFTTFVILAQLAGGFLSDLILGTARTLLIGGLCAIVGYLMLAAQFDHYLAVGLIAFGSGCFVSSHWGILGQVFNQYKNKLDGAMLLVYFLINFGALLSGIVAGYGMNLFSWSGSFMAAFVAQLCGLLCILATYRKLPSCTYSRSIAFHKQDTPHTSIIWVVAILALTVVITLVGDLDQADMIGKTSVQYVYAPIATMMLVLLLLGLLFWFWSCASTPKLIVAVALYLIGYFGSGLAPAAEHQWFMAYALGYLAIVGLVEALMFPISMSILLQRTDPRFIATTAAALSAIPAGIAGLITWIV</sequence>
<keyword evidence="5 7" id="KW-1133">Transmembrane helix</keyword>
<evidence type="ECO:0000313" key="8">
    <source>
        <dbReference type="EMBL" id="MFC3140526.1"/>
    </source>
</evidence>
<feature type="transmembrane region" description="Helical" evidence="7">
    <location>
        <begin position="245"/>
        <end position="268"/>
    </location>
</feature>
<comment type="subcellular location">
    <subcellularLocation>
        <location evidence="1">Cell membrane</location>
        <topology evidence="1">Multi-pass membrane protein</topology>
    </subcellularLocation>
</comment>
<name>A0ABV7GJQ0_9GAMM</name>
<dbReference type="Proteomes" id="UP001595621">
    <property type="component" value="Unassembled WGS sequence"/>
</dbReference>
<keyword evidence="3" id="KW-1003">Cell membrane</keyword>
<evidence type="ECO:0000256" key="1">
    <source>
        <dbReference type="ARBA" id="ARBA00004651"/>
    </source>
</evidence>
<dbReference type="Pfam" id="PF07690">
    <property type="entry name" value="MFS_1"/>
    <property type="match status" value="1"/>
</dbReference>